<organism evidence="17 18">
    <name type="scientific">Xylona heveae (strain CBS 132557 / TC161)</name>
    <dbReference type="NCBI Taxonomy" id="1328760"/>
    <lineage>
        <taxon>Eukaryota</taxon>
        <taxon>Fungi</taxon>
        <taxon>Dikarya</taxon>
        <taxon>Ascomycota</taxon>
        <taxon>Pezizomycotina</taxon>
        <taxon>Xylonomycetes</taxon>
        <taxon>Xylonales</taxon>
        <taxon>Xylonaceae</taxon>
        <taxon>Xylona</taxon>
    </lineage>
</organism>
<dbReference type="InterPro" id="IPR016005">
    <property type="entry name" value="Erg8"/>
</dbReference>
<evidence type="ECO:0000256" key="7">
    <source>
        <dbReference type="ARBA" id="ARBA00022777"/>
    </source>
</evidence>
<keyword evidence="9 15" id="KW-0752">Steroid biosynthesis</keyword>
<keyword evidence="7 15" id="KW-0418">Kinase</keyword>
<dbReference type="Gene3D" id="3.30.230.10">
    <property type="match status" value="1"/>
</dbReference>
<protein>
    <recommendedName>
        <fullName evidence="3 15">Phosphomevalonate kinase</fullName>
        <ecNumber evidence="3 15">2.7.4.2</ecNumber>
    </recommendedName>
</protein>
<evidence type="ECO:0000256" key="11">
    <source>
        <dbReference type="ARBA" id="ARBA00023098"/>
    </source>
</evidence>
<dbReference type="GO" id="GO:0031388">
    <property type="term" value="P:organic acid phosphorylation"/>
    <property type="evidence" value="ECO:0007669"/>
    <property type="project" value="EnsemblFungi"/>
</dbReference>
<comment type="similarity">
    <text evidence="2 15">Belongs to the GHMP kinase family. Mevalonate kinase subfamily.</text>
</comment>
<evidence type="ECO:0000256" key="5">
    <source>
        <dbReference type="ARBA" id="ARBA00022679"/>
    </source>
</evidence>
<dbReference type="GO" id="GO:0019287">
    <property type="term" value="P:isopentenyl diphosphate biosynthetic process, mevalonate pathway"/>
    <property type="evidence" value="ECO:0007669"/>
    <property type="project" value="UniProtKB-UniRule"/>
</dbReference>
<keyword evidence="11 15" id="KW-0443">Lipid metabolism</keyword>
<evidence type="ECO:0000256" key="13">
    <source>
        <dbReference type="ARBA" id="ARBA00023221"/>
    </source>
</evidence>
<dbReference type="InterPro" id="IPR014721">
    <property type="entry name" value="Ribsml_uS5_D2-typ_fold_subgr"/>
</dbReference>
<comment type="catalytic activity">
    <reaction evidence="14">
        <text>(R)-5-phosphomevalonate + ATP = (R)-5-diphosphomevalonate + ADP</text>
        <dbReference type="Rhea" id="RHEA:16341"/>
        <dbReference type="ChEBI" id="CHEBI:30616"/>
        <dbReference type="ChEBI" id="CHEBI:57557"/>
        <dbReference type="ChEBI" id="CHEBI:58146"/>
        <dbReference type="ChEBI" id="CHEBI:456216"/>
        <dbReference type="EC" id="2.7.4.2"/>
    </reaction>
    <physiologicalReaction direction="left-to-right" evidence="14">
        <dbReference type="Rhea" id="RHEA:16342"/>
    </physiologicalReaction>
</comment>
<keyword evidence="12" id="KW-1207">Sterol metabolism</keyword>
<dbReference type="InterPro" id="IPR006204">
    <property type="entry name" value="GHMP_kinase_N_dom"/>
</dbReference>
<dbReference type="Gene3D" id="3.30.70.890">
    <property type="entry name" value="GHMP kinase, C-terminal domain"/>
    <property type="match status" value="1"/>
</dbReference>
<evidence type="ECO:0000256" key="9">
    <source>
        <dbReference type="ARBA" id="ARBA00022955"/>
    </source>
</evidence>
<proteinExistence type="inferred from homology"/>
<keyword evidence="5 15" id="KW-0808">Transferase</keyword>
<reference evidence="17 18" key="1">
    <citation type="journal article" date="2016" name="Fungal Biol.">
        <title>The genome of Xylona heveae provides a window into fungal endophytism.</title>
        <authorList>
            <person name="Gazis R."/>
            <person name="Kuo A."/>
            <person name="Riley R."/>
            <person name="LaButti K."/>
            <person name="Lipzen A."/>
            <person name="Lin J."/>
            <person name="Amirebrahimi M."/>
            <person name="Hesse C.N."/>
            <person name="Spatafora J.W."/>
            <person name="Henrissat B."/>
            <person name="Hainaut M."/>
            <person name="Grigoriev I.V."/>
            <person name="Hibbett D.S."/>
        </authorList>
    </citation>
    <scope>NUCLEOTIDE SEQUENCE [LARGE SCALE GENOMIC DNA]</scope>
    <source>
        <strain evidence="17 18">TC161</strain>
    </source>
</reference>
<evidence type="ECO:0000256" key="15">
    <source>
        <dbReference type="PIRNR" id="PIRNR017288"/>
    </source>
</evidence>
<evidence type="ECO:0000256" key="8">
    <source>
        <dbReference type="ARBA" id="ARBA00022840"/>
    </source>
</evidence>
<accession>A0A165HBB8</accession>
<sequence length="463" mass="50338">MTRPPTALSAPGKVLLAGGYLVLDRDYTGLVFGLDARIHVHVQPLSTSPGVVLSEIIVRSPQFRDAEWRYGYRLAAESRGIDVTQLKGLSTSCLSRNPFIETALTYALTYISMMIPGVIEASSITILADDDYYSQTASPGARRERFINFHVPLQSAHKTGLGSSAALVTAFTAGLLAHYLPAEQFDLKTDKGRAILHNLAQAAHCAAQGKVGSGFDVAAAVYGSCRYRRFSPALLEGLGEIGSRGFSDRLKALVEDTEPARKWDTEIIKAGINVPKGLRLTMCDVDCGSQTVGMVKQVLAWRKEHPEEANALWSRLQEKNVELGKQLSTLGDATRRSDADFDELKEVIADIRSMMRQMSKASGVPIEPQMQTELLDACSALPGVIGGVVPGAGGYDAVALLTVDQESVLGPLRKLLDEWKVSLWNEDGAVANGSIGKVRALGVREEMEGVRFEREDAYRSWIE</sequence>
<dbReference type="FunCoup" id="A0A165HBB8">
    <property type="interactions" value="114"/>
</dbReference>
<evidence type="ECO:0000256" key="1">
    <source>
        <dbReference type="ARBA" id="ARBA00005017"/>
    </source>
</evidence>
<dbReference type="GO" id="GO:0010142">
    <property type="term" value="P:farnesyl diphosphate biosynthetic process, mevalonate pathway"/>
    <property type="evidence" value="ECO:0007669"/>
    <property type="project" value="EnsemblFungi"/>
</dbReference>
<keyword evidence="8" id="KW-0067">ATP-binding</keyword>
<evidence type="ECO:0000256" key="6">
    <source>
        <dbReference type="ARBA" id="ARBA00022741"/>
    </source>
</evidence>
<dbReference type="GO" id="GO:0006696">
    <property type="term" value="P:ergosterol biosynthetic process"/>
    <property type="evidence" value="ECO:0007669"/>
    <property type="project" value="EnsemblFungi"/>
</dbReference>
<dbReference type="Pfam" id="PF00288">
    <property type="entry name" value="GHMP_kinases_N"/>
    <property type="match status" value="1"/>
</dbReference>
<dbReference type="GO" id="GO:0004631">
    <property type="term" value="F:phosphomevalonate kinase activity"/>
    <property type="evidence" value="ECO:0007669"/>
    <property type="project" value="UniProtKB-UniRule"/>
</dbReference>
<dbReference type="InterPro" id="IPR020568">
    <property type="entry name" value="Ribosomal_Su5_D2-typ_SF"/>
</dbReference>
<dbReference type="PIRSF" id="PIRSF017288">
    <property type="entry name" value="PMK_GHMP_euk"/>
    <property type="match status" value="1"/>
</dbReference>
<evidence type="ECO:0000313" key="18">
    <source>
        <dbReference type="Proteomes" id="UP000076632"/>
    </source>
</evidence>
<dbReference type="UniPathway" id="UPA00057">
    <property type="reaction ID" value="UER00099"/>
</dbReference>
<dbReference type="InterPro" id="IPR036554">
    <property type="entry name" value="GHMP_kinase_C_sf"/>
</dbReference>
<evidence type="ECO:0000259" key="16">
    <source>
        <dbReference type="Pfam" id="PF00288"/>
    </source>
</evidence>
<evidence type="ECO:0000313" key="17">
    <source>
        <dbReference type="EMBL" id="KZF23250.1"/>
    </source>
</evidence>
<dbReference type="GO" id="GO:0005777">
    <property type="term" value="C:peroxisome"/>
    <property type="evidence" value="ECO:0007669"/>
    <property type="project" value="TreeGrafter"/>
</dbReference>
<dbReference type="STRING" id="1328760.A0A165HBB8"/>
<dbReference type="PANTHER" id="PTHR31814:SF2">
    <property type="entry name" value="PHOSPHOMEVALONATE KINASE"/>
    <property type="match status" value="1"/>
</dbReference>
<keyword evidence="13 15" id="KW-0753">Steroid metabolism</keyword>
<dbReference type="RefSeq" id="XP_018188805.1">
    <property type="nucleotide sequence ID" value="XM_018328916.1"/>
</dbReference>
<dbReference type="GO" id="GO:0005524">
    <property type="term" value="F:ATP binding"/>
    <property type="evidence" value="ECO:0007669"/>
    <property type="project" value="UniProtKB-UniRule"/>
</dbReference>
<evidence type="ECO:0000256" key="10">
    <source>
        <dbReference type="ARBA" id="ARBA00023011"/>
    </source>
</evidence>
<dbReference type="AlphaFoldDB" id="A0A165HBB8"/>
<evidence type="ECO:0000256" key="14">
    <source>
        <dbReference type="ARBA" id="ARBA00029326"/>
    </source>
</evidence>
<evidence type="ECO:0000256" key="12">
    <source>
        <dbReference type="ARBA" id="ARBA00023166"/>
    </source>
</evidence>
<dbReference type="InParanoid" id="A0A165HBB8"/>
<dbReference type="PANTHER" id="PTHR31814">
    <property type="match status" value="1"/>
</dbReference>
<dbReference type="OrthoDB" id="10262935at2759"/>
<keyword evidence="10" id="KW-0756">Sterol biosynthesis</keyword>
<comment type="pathway">
    <text evidence="1 15">Isoprenoid biosynthesis; isopentenyl diphosphate biosynthesis via mevalonate pathway; isopentenyl diphosphate from (R)-mevalonate: step 2/3.</text>
</comment>
<feature type="domain" description="GHMP kinase N-terminal" evidence="16">
    <location>
        <begin position="157"/>
        <end position="223"/>
    </location>
</feature>
<dbReference type="GeneID" id="28894053"/>
<dbReference type="InterPro" id="IPR035102">
    <property type="entry name" value="Phosphomevalonate_kinase"/>
</dbReference>
<dbReference type="Proteomes" id="UP000076632">
    <property type="component" value="Unassembled WGS sequence"/>
</dbReference>
<gene>
    <name evidence="17" type="ORF">L228DRAFT_107017</name>
</gene>
<evidence type="ECO:0000256" key="3">
    <source>
        <dbReference type="ARBA" id="ARBA00012958"/>
    </source>
</evidence>
<dbReference type="EMBL" id="KV407457">
    <property type="protein sequence ID" value="KZF23250.1"/>
    <property type="molecule type" value="Genomic_DNA"/>
</dbReference>
<evidence type="ECO:0000256" key="4">
    <source>
        <dbReference type="ARBA" id="ARBA00022516"/>
    </source>
</evidence>
<name>A0A165HBB8_XYLHT</name>
<keyword evidence="6" id="KW-0547">Nucleotide-binding</keyword>
<dbReference type="OMA" id="LVIHRTM"/>
<dbReference type="EC" id="2.7.4.2" evidence="3 15"/>
<keyword evidence="4 15" id="KW-0444">Lipid biosynthesis</keyword>
<dbReference type="SUPFAM" id="SSF54211">
    <property type="entry name" value="Ribosomal protein S5 domain 2-like"/>
    <property type="match status" value="1"/>
</dbReference>
<evidence type="ECO:0000256" key="2">
    <source>
        <dbReference type="ARBA" id="ARBA00006495"/>
    </source>
</evidence>
<keyword evidence="18" id="KW-1185">Reference proteome</keyword>